<accession>A0A6M0SHE1</accession>
<dbReference type="GO" id="GO:0003677">
    <property type="term" value="F:DNA binding"/>
    <property type="evidence" value="ECO:0007669"/>
    <property type="project" value="InterPro"/>
</dbReference>
<dbReference type="GO" id="GO:0003824">
    <property type="term" value="F:catalytic activity"/>
    <property type="evidence" value="ECO:0007669"/>
    <property type="project" value="InterPro"/>
</dbReference>
<reference evidence="2 3" key="1">
    <citation type="journal article" date="2020" name="Microb. Ecol.">
        <title>Ecogenomics of the Marine Benthic Filamentous Cyanobacterium Adonisia.</title>
        <authorList>
            <person name="Walter J.M."/>
            <person name="Coutinho F.H."/>
            <person name="Leomil L."/>
            <person name="Hargreaves P.I."/>
            <person name="Campeao M.E."/>
            <person name="Vieira V.V."/>
            <person name="Silva B.S."/>
            <person name="Fistarol G.O."/>
            <person name="Salomon P.S."/>
            <person name="Sawabe T."/>
            <person name="Mino S."/>
            <person name="Hosokawa M."/>
            <person name="Miyashita H."/>
            <person name="Maruyama F."/>
            <person name="van Verk M.C."/>
            <person name="Dutilh B.E."/>
            <person name="Thompson C.C."/>
            <person name="Thompson F.L."/>
        </authorList>
    </citation>
    <scope>NUCLEOTIDE SEQUENCE [LARGE SCALE GENOMIC DNA]</scope>
    <source>
        <strain evidence="2 3">CCMR0082</strain>
    </source>
</reference>
<dbReference type="GO" id="GO:0006304">
    <property type="term" value="P:DNA modification"/>
    <property type="evidence" value="ECO:0007669"/>
    <property type="project" value="InterPro"/>
</dbReference>
<proteinExistence type="predicted"/>
<protein>
    <recommendedName>
        <fullName evidence="1">EcoEI R protein C-terminal domain-containing protein</fullName>
    </recommendedName>
</protein>
<evidence type="ECO:0000259" key="1">
    <source>
        <dbReference type="Pfam" id="PF08463"/>
    </source>
</evidence>
<feature type="domain" description="EcoEI R protein C-terminal" evidence="1">
    <location>
        <begin position="7"/>
        <end position="51"/>
    </location>
</feature>
<dbReference type="Pfam" id="PF08463">
    <property type="entry name" value="EcoEI_R_C"/>
    <property type="match status" value="1"/>
</dbReference>
<comment type="caution">
    <text evidence="2">The sequence shown here is derived from an EMBL/GenBank/DDBJ whole genome shotgun (WGS) entry which is preliminary data.</text>
</comment>
<dbReference type="InterPro" id="IPR013670">
    <property type="entry name" value="EcoEI_R_C_dom"/>
</dbReference>
<organism evidence="2 3">
    <name type="scientific">Adonisia turfae CCMR0082</name>
    <dbReference type="NCBI Taxonomy" id="2304604"/>
    <lineage>
        <taxon>Bacteria</taxon>
        <taxon>Bacillati</taxon>
        <taxon>Cyanobacteriota</taxon>
        <taxon>Adonisia</taxon>
        <taxon>Adonisia turfae</taxon>
    </lineage>
</organism>
<name>A0A6M0SHE1_9CYAN</name>
<sequence length="53" mass="5864">MAVRLVYLNFIGITSEDFEDVPFNQKGGPLKAVQLFGQDLPSLLIELNQELAA</sequence>
<dbReference type="AlphaFoldDB" id="A0A6M0SHE1"/>
<dbReference type="Proteomes" id="UP000473574">
    <property type="component" value="Unassembled WGS sequence"/>
</dbReference>
<dbReference type="EMBL" id="QZCE01000002">
    <property type="protein sequence ID" value="NEZ67032.1"/>
    <property type="molecule type" value="Genomic_DNA"/>
</dbReference>
<gene>
    <name evidence="2" type="ORF">D0962_30500</name>
</gene>
<evidence type="ECO:0000313" key="3">
    <source>
        <dbReference type="Proteomes" id="UP000473574"/>
    </source>
</evidence>
<evidence type="ECO:0000313" key="2">
    <source>
        <dbReference type="EMBL" id="NEZ67032.1"/>
    </source>
</evidence>
<dbReference type="RefSeq" id="WP_163669719.1">
    <property type="nucleotide sequence ID" value="NZ_QZCE01000002.1"/>
</dbReference>